<evidence type="ECO:0000259" key="2">
    <source>
        <dbReference type="Pfam" id="PF20434"/>
    </source>
</evidence>
<evidence type="ECO:0000313" key="3">
    <source>
        <dbReference type="EMBL" id="ADB15434.1"/>
    </source>
</evidence>
<dbReference type="Gene3D" id="3.40.50.1820">
    <property type="entry name" value="alpha/beta hydrolase"/>
    <property type="match status" value="1"/>
</dbReference>
<evidence type="ECO:0000256" key="1">
    <source>
        <dbReference type="ARBA" id="ARBA00022801"/>
    </source>
</evidence>
<keyword evidence="1 3" id="KW-0378">Hydrolase</keyword>
<dbReference type="InterPro" id="IPR049492">
    <property type="entry name" value="BD-FAE-like_dom"/>
</dbReference>
<dbReference type="Proteomes" id="UP000001887">
    <property type="component" value="Chromosome"/>
</dbReference>
<dbReference type="Pfam" id="PF20434">
    <property type="entry name" value="BD-FAE"/>
    <property type="match status" value="1"/>
</dbReference>
<dbReference type="SUPFAM" id="SSF53474">
    <property type="entry name" value="alpha/beta-Hydrolases"/>
    <property type="match status" value="1"/>
</dbReference>
<feature type="domain" description="BD-FAE-like" evidence="2">
    <location>
        <begin position="60"/>
        <end position="239"/>
    </location>
</feature>
<dbReference type="PANTHER" id="PTHR48081:SF33">
    <property type="entry name" value="KYNURENINE FORMAMIDASE"/>
    <property type="match status" value="1"/>
</dbReference>
<name>D2R5H5_PIRSD</name>
<dbReference type="PANTHER" id="PTHR48081">
    <property type="entry name" value="AB HYDROLASE SUPERFAMILY PROTEIN C4A8.06C"/>
    <property type="match status" value="1"/>
</dbReference>
<dbReference type="InterPro" id="IPR050300">
    <property type="entry name" value="GDXG_lipolytic_enzyme"/>
</dbReference>
<proteinExistence type="predicted"/>
<reference evidence="3 4" key="1">
    <citation type="journal article" date="2009" name="Stand. Genomic Sci.">
        <title>Complete genome sequence of Pirellula staleyi type strain (ATCC 27377).</title>
        <authorList>
            <person name="Clum A."/>
            <person name="Tindall B.J."/>
            <person name="Sikorski J."/>
            <person name="Ivanova N."/>
            <person name="Mavrommatis K."/>
            <person name="Lucas S."/>
            <person name="Glavina del Rio T."/>
            <person name="Nolan M."/>
            <person name="Chen F."/>
            <person name="Tice H."/>
            <person name="Pitluck S."/>
            <person name="Cheng J.F."/>
            <person name="Chertkov O."/>
            <person name="Brettin T."/>
            <person name="Han C."/>
            <person name="Detter J.C."/>
            <person name="Kuske C."/>
            <person name="Bruce D."/>
            <person name="Goodwin L."/>
            <person name="Ovchinikova G."/>
            <person name="Pati A."/>
            <person name="Mikhailova N."/>
            <person name="Chen A."/>
            <person name="Palaniappan K."/>
            <person name="Land M."/>
            <person name="Hauser L."/>
            <person name="Chang Y.J."/>
            <person name="Jeffries C.D."/>
            <person name="Chain P."/>
            <person name="Rohde M."/>
            <person name="Goker M."/>
            <person name="Bristow J."/>
            <person name="Eisen J.A."/>
            <person name="Markowitz V."/>
            <person name="Hugenholtz P."/>
            <person name="Kyrpides N.C."/>
            <person name="Klenk H.P."/>
            <person name="Lapidus A."/>
        </authorList>
    </citation>
    <scope>NUCLEOTIDE SEQUENCE [LARGE SCALE GENOMIC DNA]</scope>
    <source>
        <strain evidence="4">ATCC 27377 / DSM 6068 / ICPB 4128</strain>
    </source>
</reference>
<dbReference type="KEGG" id="psl:Psta_0748"/>
<sequence length="309" mass="33339">MGCQLRPEFTELRFPALAGALLAAVLTALTLEVPLVAAERQLQDVVYSKAKDADQVRNSLDVYAPAKGADLPIMVWIHGGGWKRGSKELVDRKVTAFNERGFVLVSINYRFTPAVTYHEQGTDVARAIAWVHEHAAEFGGSRDKIFVMGHSAGAHLAALVSTDHRYLEAEKLSLATIQGAVLLDGAGYDVPRQIEIAALPALKELYIDAFGTDPLKQKDASPISHVAKEKQIPPFLILHIASRRDGKLQSESLAKAINEAGGSAKVYSAAGKTHGTINRELGLAGDAPTKEVFGFLEAQLKRLASKSKP</sequence>
<dbReference type="InterPro" id="IPR029058">
    <property type="entry name" value="AB_hydrolase_fold"/>
</dbReference>
<dbReference type="EMBL" id="CP001848">
    <property type="protein sequence ID" value="ADB15434.1"/>
    <property type="molecule type" value="Genomic_DNA"/>
</dbReference>
<gene>
    <name evidence="3" type="ordered locus">Psta_0748</name>
</gene>
<dbReference type="eggNOG" id="COG0657">
    <property type="taxonomic scope" value="Bacteria"/>
</dbReference>
<dbReference type="GO" id="GO:0016787">
    <property type="term" value="F:hydrolase activity"/>
    <property type="evidence" value="ECO:0007669"/>
    <property type="project" value="UniProtKB-KW"/>
</dbReference>
<dbReference type="OrthoDB" id="265201at2"/>
<dbReference type="AlphaFoldDB" id="D2R5H5"/>
<dbReference type="HOGENOM" id="CLU_012494_4_1_0"/>
<dbReference type="STRING" id="530564.Psta_0748"/>
<evidence type="ECO:0000313" key="4">
    <source>
        <dbReference type="Proteomes" id="UP000001887"/>
    </source>
</evidence>
<dbReference type="InterPro" id="IPR019826">
    <property type="entry name" value="Carboxylesterase_B_AS"/>
</dbReference>
<dbReference type="PROSITE" id="PS00122">
    <property type="entry name" value="CARBOXYLESTERASE_B_1"/>
    <property type="match status" value="1"/>
</dbReference>
<accession>D2R5H5</accession>
<organism evidence="3 4">
    <name type="scientific">Pirellula staleyi (strain ATCC 27377 / DSM 6068 / ICPB 4128)</name>
    <name type="common">Pirella staleyi</name>
    <dbReference type="NCBI Taxonomy" id="530564"/>
    <lineage>
        <taxon>Bacteria</taxon>
        <taxon>Pseudomonadati</taxon>
        <taxon>Planctomycetota</taxon>
        <taxon>Planctomycetia</taxon>
        <taxon>Pirellulales</taxon>
        <taxon>Pirellulaceae</taxon>
        <taxon>Pirellula</taxon>
    </lineage>
</organism>
<keyword evidence="4" id="KW-1185">Reference proteome</keyword>
<protein>
    <submittedName>
        <fullName evidence="3">Alpha/beta hydrolase fold-3 domain protein</fullName>
    </submittedName>
</protein>